<sequence length="184" mass="20667">MATRPCPRRLGHVVLNVRDLAASVRFYTDIVGLEISDYIEDQMAFLRCGHDHHDLALAQIPTDGSLREATYAPGRPGMEHFSYELGSLAEIEEAARYLQEQGVEIVRGIGKHGPGENLFLVFKDPDGNYCEFYAEMVQVTPEQPHVARVWRNDLAAFDQWHFSRFVVPAPDWGPRGGGEQEGQA</sequence>
<gene>
    <name evidence="2" type="ORF">EV675_2888</name>
</gene>
<keyword evidence="2" id="KW-0223">Dioxygenase</keyword>
<name>A0A4Q7NBK3_9BURK</name>
<comment type="caution">
    <text evidence="2">The sequence shown here is derived from an EMBL/GenBank/DDBJ whole genome shotgun (WGS) entry which is preliminary data.</text>
</comment>
<dbReference type="RefSeq" id="WP_130358068.1">
    <property type="nucleotide sequence ID" value="NZ_SGXC01000002.1"/>
</dbReference>
<keyword evidence="3" id="KW-1185">Reference proteome</keyword>
<dbReference type="AlphaFoldDB" id="A0A4Q7NBK3"/>
<dbReference type="PANTHER" id="PTHR21366">
    <property type="entry name" value="GLYOXALASE FAMILY PROTEIN"/>
    <property type="match status" value="1"/>
</dbReference>
<evidence type="ECO:0000313" key="3">
    <source>
        <dbReference type="Proteomes" id="UP000292445"/>
    </source>
</evidence>
<dbReference type="Pfam" id="PF00903">
    <property type="entry name" value="Glyoxalase"/>
    <property type="match status" value="1"/>
</dbReference>
<dbReference type="PANTHER" id="PTHR21366:SF14">
    <property type="entry name" value="GLYOXALASE DOMAIN-CONTAINING PROTEIN 5"/>
    <property type="match status" value="1"/>
</dbReference>
<dbReference type="EMBL" id="SGXC01000002">
    <property type="protein sequence ID" value="RZS80289.1"/>
    <property type="molecule type" value="Genomic_DNA"/>
</dbReference>
<dbReference type="InterPro" id="IPR004360">
    <property type="entry name" value="Glyas_Fos-R_dOase_dom"/>
</dbReference>
<dbReference type="Gene3D" id="3.10.180.10">
    <property type="entry name" value="2,3-Dihydroxybiphenyl 1,2-Dioxygenase, domain 1"/>
    <property type="match status" value="1"/>
</dbReference>
<evidence type="ECO:0000313" key="2">
    <source>
        <dbReference type="EMBL" id="RZS80289.1"/>
    </source>
</evidence>
<dbReference type="Proteomes" id="UP000292445">
    <property type="component" value="Unassembled WGS sequence"/>
</dbReference>
<dbReference type="OrthoDB" id="5430221at2"/>
<dbReference type="SUPFAM" id="SSF54593">
    <property type="entry name" value="Glyoxalase/Bleomycin resistance protein/Dihydroxybiphenyl dioxygenase"/>
    <property type="match status" value="1"/>
</dbReference>
<organism evidence="2 3">
    <name type="scientific">Pigmentiphaga kullae</name>
    <dbReference type="NCBI Taxonomy" id="151784"/>
    <lineage>
        <taxon>Bacteria</taxon>
        <taxon>Pseudomonadati</taxon>
        <taxon>Pseudomonadota</taxon>
        <taxon>Betaproteobacteria</taxon>
        <taxon>Burkholderiales</taxon>
        <taxon>Alcaligenaceae</taxon>
        <taxon>Pigmentiphaga</taxon>
    </lineage>
</organism>
<accession>A0A4Q7NBK3</accession>
<keyword evidence="2" id="KW-0560">Oxidoreductase</keyword>
<dbReference type="GO" id="GO:0051213">
    <property type="term" value="F:dioxygenase activity"/>
    <property type="evidence" value="ECO:0007669"/>
    <property type="project" value="UniProtKB-KW"/>
</dbReference>
<dbReference type="PROSITE" id="PS51819">
    <property type="entry name" value="VOC"/>
    <property type="match status" value="1"/>
</dbReference>
<evidence type="ECO:0000259" key="1">
    <source>
        <dbReference type="PROSITE" id="PS51819"/>
    </source>
</evidence>
<protein>
    <submittedName>
        <fullName evidence="2">Glyoxalase/bleomycin resistance protein/dioxygenase superfamily protein</fullName>
    </submittedName>
</protein>
<reference evidence="2 3" key="1">
    <citation type="submission" date="2019-02" db="EMBL/GenBank/DDBJ databases">
        <title>Genomic Encyclopedia of Type Strains, Phase IV (KMG-IV): sequencing the most valuable type-strain genomes for metagenomic binning, comparative biology and taxonomic classification.</title>
        <authorList>
            <person name="Goeker M."/>
        </authorList>
    </citation>
    <scope>NUCLEOTIDE SEQUENCE [LARGE SCALE GENOMIC DNA]</scope>
    <source>
        <strain evidence="2 3">K24</strain>
    </source>
</reference>
<dbReference type="InterPro" id="IPR050383">
    <property type="entry name" value="GlyoxalaseI/FosfomycinResist"/>
</dbReference>
<feature type="domain" description="VOC" evidence="1">
    <location>
        <begin position="9"/>
        <end position="135"/>
    </location>
</feature>
<proteinExistence type="predicted"/>
<dbReference type="InterPro" id="IPR029068">
    <property type="entry name" value="Glyas_Bleomycin-R_OHBP_Dase"/>
</dbReference>
<dbReference type="InterPro" id="IPR037523">
    <property type="entry name" value="VOC_core"/>
</dbReference>